<feature type="transmembrane region" description="Helical" evidence="8">
    <location>
        <begin position="216"/>
        <end position="249"/>
    </location>
</feature>
<keyword evidence="10" id="KW-1185">Reference proteome</keyword>
<dbReference type="Gene3D" id="1.10.357.140">
    <property type="entry name" value="UbiA prenyltransferase"/>
    <property type="match status" value="1"/>
</dbReference>
<feature type="transmembrane region" description="Helical" evidence="8">
    <location>
        <begin position="113"/>
        <end position="132"/>
    </location>
</feature>
<protein>
    <submittedName>
        <fullName evidence="9">Prenyltransferase</fullName>
    </submittedName>
</protein>
<feature type="transmembrane region" description="Helical" evidence="8">
    <location>
        <begin position="144"/>
        <end position="162"/>
    </location>
</feature>
<feature type="transmembrane region" description="Helical" evidence="8">
    <location>
        <begin position="38"/>
        <end position="58"/>
    </location>
</feature>
<comment type="pathway">
    <text evidence="2">Quinol/quinone metabolism; menaquinone biosynthesis.</text>
</comment>
<evidence type="ECO:0000313" key="9">
    <source>
        <dbReference type="EMBL" id="PAB58397.1"/>
    </source>
</evidence>
<keyword evidence="4 9" id="KW-0808">Transferase</keyword>
<dbReference type="RefSeq" id="WP_095134699.1">
    <property type="nucleotide sequence ID" value="NZ_NIBG01000016.1"/>
</dbReference>
<gene>
    <name evidence="9" type="ORF">CCE28_15785</name>
</gene>
<dbReference type="GO" id="GO:0016020">
    <property type="term" value="C:membrane"/>
    <property type="evidence" value="ECO:0007669"/>
    <property type="project" value="UniProtKB-SubCell"/>
</dbReference>
<keyword evidence="6 8" id="KW-1133">Transmembrane helix</keyword>
<evidence type="ECO:0000256" key="8">
    <source>
        <dbReference type="SAM" id="Phobius"/>
    </source>
</evidence>
<dbReference type="EMBL" id="NIBG01000016">
    <property type="protein sequence ID" value="PAB58397.1"/>
    <property type="molecule type" value="Genomic_DNA"/>
</dbReference>
<feature type="transmembrane region" description="Helical" evidence="8">
    <location>
        <begin position="89"/>
        <end position="107"/>
    </location>
</feature>
<evidence type="ECO:0000256" key="3">
    <source>
        <dbReference type="ARBA" id="ARBA00022428"/>
    </source>
</evidence>
<dbReference type="CDD" id="cd13962">
    <property type="entry name" value="PT_UbiA_UBIAD1"/>
    <property type="match status" value="1"/>
</dbReference>
<dbReference type="InterPro" id="IPR000537">
    <property type="entry name" value="UbiA_prenyltransferase"/>
</dbReference>
<sequence length="299" mass="32890">MTLKSILKLMDIKTLVAGVVPVILGSIYSYYAFGQINLIYFILLSISMILIQSATNMINDYFDFKRGADCKERGHEKALVSGEITPKQVLLIIFLYEFIALNIGIFIGRQTSYYIMLVGLIGSIISILYASGPLPISYTPIGEIISGITMGIGITTTVIYIQSGVFNVNTVLVAIPTSLFIGTILLSNNLSDMKEDREAGRRTLPILIGNKNAEKLWVFNVIMLLVSTCVLMLIGIYPIVVLVAVILLFPYRSISNFLSYDKSIHTKGRTMGLIGKVGLKYHLAVVTGLLVSIMFKVGI</sequence>
<dbReference type="Proteomes" id="UP000216024">
    <property type="component" value="Unassembled WGS sequence"/>
</dbReference>
<accession>A0A267MG03</accession>
<dbReference type="InterPro" id="IPR044878">
    <property type="entry name" value="UbiA_sf"/>
</dbReference>
<keyword evidence="5 8" id="KW-0812">Transmembrane</keyword>
<evidence type="ECO:0000256" key="6">
    <source>
        <dbReference type="ARBA" id="ARBA00022989"/>
    </source>
</evidence>
<dbReference type="AlphaFoldDB" id="A0A267MG03"/>
<dbReference type="GO" id="GO:0042371">
    <property type="term" value="P:vitamin K biosynthetic process"/>
    <property type="evidence" value="ECO:0007669"/>
    <property type="project" value="TreeGrafter"/>
</dbReference>
<evidence type="ECO:0000313" key="10">
    <source>
        <dbReference type="Proteomes" id="UP000216024"/>
    </source>
</evidence>
<evidence type="ECO:0000256" key="1">
    <source>
        <dbReference type="ARBA" id="ARBA00004141"/>
    </source>
</evidence>
<dbReference type="Pfam" id="PF01040">
    <property type="entry name" value="UbiA"/>
    <property type="match status" value="1"/>
</dbReference>
<dbReference type="PANTHER" id="PTHR13929:SF0">
    <property type="entry name" value="UBIA PRENYLTRANSFERASE DOMAIN-CONTAINING PROTEIN 1"/>
    <property type="match status" value="1"/>
</dbReference>
<evidence type="ECO:0000256" key="7">
    <source>
        <dbReference type="ARBA" id="ARBA00023136"/>
    </source>
</evidence>
<feature type="transmembrane region" description="Helical" evidence="8">
    <location>
        <begin position="12"/>
        <end position="32"/>
    </location>
</feature>
<dbReference type="GO" id="GO:0009234">
    <property type="term" value="P:menaquinone biosynthetic process"/>
    <property type="evidence" value="ECO:0007669"/>
    <property type="project" value="UniProtKB-UniPathway"/>
</dbReference>
<feature type="transmembrane region" description="Helical" evidence="8">
    <location>
        <begin position="168"/>
        <end position="187"/>
    </location>
</feature>
<dbReference type="InterPro" id="IPR026046">
    <property type="entry name" value="UBIAD1"/>
</dbReference>
<evidence type="ECO:0000256" key="2">
    <source>
        <dbReference type="ARBA" id="ARBA00004863"/>
    </source>
</evidence>
<keyword evidence="7 8" id="KW-0472">Membrane</keyword>
<dbReference type="GO" id="GO:0004659">
    <property type="term" value="F:prenyltransferase activity"/>
    <property type="evidence" value="ECO:0007669"/>
    <property type="project" value="InterPro"/>
</dbReference>
<feature type="transmembrane region" description="Helical" evidence="8">
    <location>
        <begin position="281"/>
        <end position="298"/>
    </location>
</feature>
<evidence type="ECO:0000256" key="5">
    <source>
        <dbReference type="ARBA" id="ARBA00022692"/>
    </source>
</evidence>
<name>A0A267MG03_9FIRM</name>
<proteinExistence type="predicted"/>
<dbReference type="OrthoDB" id="9767568at2"/>
<comment type="subcellular location">
    <subcellularLocation>
        <location evidence="1">Membrane</location>
        <topology evidence="1">Multi-pass membrane protein</topology>
    </subcellularLocation>
</comment>
<reference evidence="9 10" key="1">
    <citation type="submission" date="2017-06" db="EMBL/GenBank/DDBJ databases">
        <title>Draft genome sequence of anaerobic fermentative bacterium Anaeromicrobium sediminis DY2726D isolated from West Pacific Ocean sediments.</title>
        <authorList>
            <person name="Zeng X."/>
        </authorList>
    </citation>
    <scope>NUCLEOTIDE SEQUENCE [LARGE SCALE GENOMIC DNA]</scope>
    <source>
        <strain evidence="9 10">DY2726D</strain>
    </source>
</reference>
<comment type="caution">
    <text evidence="9">The sequence shown here is derived from an EMBL/GenBank/DDBJ whole genome shotgun (WGS) entry which is preliminary data.</text>
</comment>
<dbReference type="UniPathway" id="UPA00079"/>
<dbReference type="PANTHER" id="PTHR13929">
    <property type="entry name" value="1,4-DIHYDROXY-2-NAPHTHOATE OCTAPRENYLTRANSFERASE"/>
    <property type="match status" value="1"/>
</dbReference>
<organism evidence="9 10">
    <name type="scientific">Anaeromicrobium sediminis</name>
    <dbReference type="NCBI Taxonomy" id="1478221"/>
    <lineage>
        <taxon>Bacteria</taxon>
        <taxon>Bacillati</taxon>
        <taxon>Bacillota</taxon>
        <taxon>Clostridia</taxon>
        <taxon>Peptostreptococcales</taxon>
        <taxon>Thermotaleaceae</taxon>
        <taxon>Anaeromicrobium</taxon>
    </lineage>
</organism>
<dbReference type="PIRSF" id="PIRSF005355">
    <property type="entry name" value="UBIAD1"/>
    <property type="match status" value="1"/>
</dbReference>
<keyword evidence="3" id="KW-0474">Menaquinone biosynthesis</keyword>
<evidence type="ECO:0000256" key="4">
    <source>
        <dbReference type="ARBA" id="ARBA00022679"/>
    </source>
</evidence>